<dbReference type="Pfam" id="PF13403">
    <property type="entry name" value="Hint_2"/>
    <property type="match status" value="1"/>
</dbReference>
<gene>
    <name evidence="2" type="ORF">R9Z33_24680</name>
</gene>
<accession>A0ABZ0PJF7</accession>
<name>A0ABZ0PJF7_9PROT</name>
<feature type="domain" description="Hedgehog/Intein (Hint)" evidence="1">
    <location>
        <begin position="101"/>
        <end position="238"/>
    </location>
</feature>
<keyword evidence="3" id="KW-1185">Reference proteome</keyword>
<evidence type="ECO:0000313" key="3">
    <source>
        <dbReference type="Proteomes" id="UP001305521"/>
    </source>
</evidence>
<dbReference type="RefSeq" id="WP_318649236.1">
    <property type="nucleotide sequence ID" value="NZ_CP137852.1"/>
</dbReference>
<evidence type="ECO:0000259" key="1">
    <source>
        <dbReference type="Pfam" id="PF13403"/>
    </source>
</evidence>
<dbReference type="EMBL" id="CP137852">
    <property type="protein sequence ID" value="WPB85270.1"/>
    <property type="molecule type" value="Genomic_DNA"/>
</dbReference>
<dbReference type="Proteomes" id="UP001305521">
    <property type="component" value="Chromosome"/>
</dbReference>
<protein>
    <submittedName>
        <fullName evidence="2">Hint domain-containing protein</fullName>
    </submittedName>
</protein>
<organism evidence="2 3">
    <name type="scientific">Sediminicoccus rosea</name>
    <dbReference type="NCBI Taxonomy" id="1225128"/>
    <lineage>
        <taxon>Bacteria</taxon>
        <taxon>Pseudomonadati</taxon>
        <taxon>Pseudomonadota</taxon>
        <taxon>Alphaproteobacteria</taxon>
        <taxon>Acetobacterales</taxon>
        <taxon>Roseomonadaceae</taxon>
        <taxon>Sediminicoccus</taxon>
    </lineage>
</organism>
<dbReference type="InterPro" id="IPR036844">
    <property type="entry name" value="Hint_dom_sf"/>
</dbReference>
<evidence type="ECO:0000313" key="2">
    <source>
        <dbReference type="EMBL" id="WPB85270.1"/>
    </source>
</evidence>
<dbReference type="InterPro" id="IPR028992">
    <property type="entry name" value="Hedgehog/Intein_dom"/>
</dbReference>
<dbReference type="SUPFAM" id="SSF51294">
    <property type="entry name" value="Hedgehog/intein (Hint) domain"/>
    <property type="match status" value="1"/>
</dbReference>
<proteinExistence type="predicted"/>
<reference evidence="2 3" key="1">
    <citation type="submission" date="2023-11" db="EMBL/GenBank/DDBJ databases">
        <title>Arctic aerobic anoxygenic photoheterotroph Sediminicoccus rosea KRV36 adapts its photosynthesis to long days of polar summer.</title>
        <authorList>
            <person name="Tomasch J."/>
            <person name="Kopejtka K."/>
            <person name="Bily T."/>
            <person name="Gardiner A.T."/>
            <person name="Gardian Z."/>
            <person name="Shivaramu S."/>
            <person name="Koblizek M."/>
            <person name="Engelhardt F."/>
            <person name="Kaftan D."/>
        </authorList>
    </citation>
    <scope>NUCLEOTIDE SEQUENCE [LARGE SCALE GENOMIC DNA]</scope>
    <source>
        <strain evidence="2 3">R-30</strain>
    </source>
</reference>
<dbReference type="Gene3D" id="2.170.16.10">
    <property type="entry name" value="Hedgehog/Intein (Hint) domain"/>
    <property type="match status" value="1"/>
</dbReference>
<sequence length="306" mass="33284">MSGYDSNIHLTYTNGDLTGSFPGNLWTLENLTNPGSSVFEIGDQIGGADTGSFVGTFEQDGYVFVVVQNGANVDVYGQLPDPDAFTPPDPLPSLDALPFTVCFLEGTRIATPNGERAVESLAIGDLILTADGRAVPVKWIGRQRIRNHSIVASPKMEPVCITMGALGNGLPHADLYVTAAHGMIWEGLVVNAGALVNGTTIRFVPLSEMPEVFTWYHIETEGHEEILAHGAPTETFVDYVGRSLFDNHQEYLDLYGAERIIPEMKRPRVSAQRMLPDHLRARLSLPSFGVEMAAEAEALIQRFKAA</sequence>